<reference evidence="4" key="1">
    <citation type="journal article" date="2019" name="Int. J. Syst. Evol. Microbiol.">
        <title>The Global Catalogue of Microorganisms (GCM) 10K type strain sequencing project: providing services to taxonomists for standard genome sequencing and annotation.</title>
        <authorList>
            <consortium name="The Broad Institute Genomics Platform"/>
            <consortium name="The Broad Institute Genome Sequencing Center for Infectious Disease"/>
            <person name="Wu L."/>
            <person name="Ma J."/>
        </authorList>
    </citation>
    <scope>NUCLEOTIDE SEQUENCE [LARGE SCALE GENOMIC DNA]</scope>
    <source>
        <strain evidence="4">CCUG 52478</strain>
    </source>
</reference>
<feature type="transmembrane region" description="Helical" evidence="2">
    <location>
        <begin position="124"/>
        <end position="141"/>
    </location>
</feature>
<evidence type="ECO:0000313" key="3">
    <source>
        <dbReference type="EMBL" id="MFD1246666.1"/>
    </source>
</evidence>
<feature type="compositionally biased region" description="Basic and acidic residues" evidence="1">
    <location>
        <begin position="148"/>
        <end position="162"/>
    </location>
</feature>
<evidence type="ECO:0000313" key="4">
    <source>
        <dbReference type="Proteomes" id="UP001597229"/>
    </source>
</evidence>
<proteinExistence type="predicted"/>
<dbReference type="Proteomes" id="UP001597229">
    <property type="component" value="Unassembled WGS sequence"/>
</dbReference>
<feature type="transmembrane region" description="Helical" evidence="2">
    <location>
        <begin position="57"/>
        <end position="79"/>
    </location>
</feature>
<feature type="region of interest" description="Disordered" evidence="1">
    <location>
        <begin position="147"/>
        <end position="170"/>
    </location>
</feature>
<keyword evidence="2" id="KW-0472">Membrane</keyword>
<protein>
    <submittedName>
        <fullName evidence="3">DUF4383 domain-containing protein</fullName>
    </submittedName>
</protein>
<feature type="transmembrane region" description="Helical" evidence="2">
    <location>
        <begin position="86"/>
        <end position="104"/>
    </location>
</feature>
<feature type="transmembrane region" description="Helical" evidence="2">
    <location>
        <begin position="17"/>
        <end position="37"/>
    </location>
</feature>
<dbReference type="RefSeq" id="WP_367918870.1">
    <property type="nucleotide sequence ID" value="NZ_BAABAC010000016.1"/>
</dbReference>
<dbReference type="EMBL" id="JBHTLX010000005">
    <property type="protein sequence ID" value="MFD1246666.1"/>
    <property type="molecule type" value="Genomic_DNA"/>
</dbReference>
<gene>
    <name evidence="3" type="ORF">ACFQ3F_02585</name>
</gene>
<organism evidence="3 4">
    <name type="scientific">Nocardioides ginsengisoli</name>
    <dbReference type="NCBI Taxonomy" id="363868"/>
    <lineage>
        <taxon>Bacteria</taxon>
        <taxon>Bacillati</taxon>
        <taxon>Actinomycetota</taxon>
        <taxon>Actinomycetes</taxon>
        <taxon>Propionibacteriales</taxon>
        <taxon>Nocardioidaceae</taxon>
        <taxon>Nocardioides</taxon>
    </lineage>
</organism>
<evidence type="ECO:0000256" key="1">
    <source>
        <dbReference type="SAM" id="MobiDB-lite"/>
    </source>
</evidence>
<keyword evidence="2" id="KW-0812">Transmembrane</keyword>
<evidence type="ECO:0000256" key="2">
    <source>
        <dbReference type="SAM" id="Phobius"/>
    </source>
</evidence>
<accession>A0ABW3VUA8</accession>
<name>A0ABW3VUA8_9ACTN</name>
<dbReference type="Pfam" id="PF14325">
    <property type="entry name" value="DUF4383"/>
    <property type="match status" value="1"/>
</dbReference>
<keyword evidence="4" id="KW-1185">Reference proteome</keyword>
<keyword evidence="2" id="KW-1133">Transmembrane helix</keyword>
<sequence length="170" mass="17812">MDTTHSPWGLATPIQKVAALVAAVFVVVGVLGFIPGITTHYGSMTFAGHGSGARLLGVFDVSVLHNLVHLALGAVGLYCARTWPGARAYLIVGGVLYLVLTVYGLIVDRHDPANFVPVNAADNWLHLVLGVAMVALGVGLGRRSPFRHRADHDEGSRGEGPFRDGALGPG</sequence>
<comment type="caution">
    <text evidence="3">The sequence shown here is derived from an EMBL/GenBank/DDBJ whole genome shotgun (WGS) entry which is preliminary data.</text>
</comment>